<protein>
    <submittedName>
        <fullName evidence="1">Uncharacterized protein</fullName>
    </submittedName>
</protein>
<dbReference type="EMBL" id="CP138203">
    <property type="protein sequence ID" value="WPC72969.1"/>
    <property type="molecule type" value="Genomic_DNA"/>
</dbReference>
<accession>A0ABZ0Q947</accession>
<reference evidence="1 2" key="1">
    <citation type="submission" date="2023-11" db="EMBL/GenBank/DDBJ databases">
        <title>Plant-associative lifestyle of Vibrio porteresiae and its evolutionary dynamics.</title>
        <authorList>
            <person name="Rameshkumar N."/>
            <person name="Kirti K."/>
        </authorList>
    </citation>
    <scope>NUCLEOTIDE SEQUENCE [LARGE SCALE GENOMIC DNA]</scope>
    <source>
        <strain evidence="1 2">MSSRF30</strain>
    </source>
</reference>
<evidence type="ECO:0000313" key="1">
    <source>
        <dbReference type="EMBL" id="WPC72969.1"/>
    </source>
</evidence>
<proteinExistence type="predicted"/>
<sequence>MRHWELQELAGAALGLTEDQTEEIIDSDEDFDTPLLKKFNIDFEQFSNVAEALLKLTPVLKSPLSGELDHAFVKQVDGGYLAIIKTPAIIKY</sequence>
<evidence type="ECO:0000313" key="2">
    <source>
        <dbReference type="Proteomes" id="UP001304071"/>
    </source>
</evidence>
<keyword evidence="2" id="KW-1185">Reference proteome</keyword>
<name>A0ABZ0Q947_9VIBR</name>
<dbReference type="Proteomes" id="UP001304071">
    <property type="component" value="Chromosome 1"/>
</dbReference>
<organism evidence="1 2">
    <name type="scientific">Vibrio porteresiae DSM 19223</name>
    <dbReference type="NCBI Taxonomy" id="1123496"/>
    <lineage>
        <taxon>Bacteria</taxon>
        <taxon>Pseudomonadati</taxon>
        <taxon>Pseudomonadota</taxon>
        <taxon>Gammaproteobacteria</taxon>
        <taxon>Vibrionales</taxon>
        <taxon>Vibrionaceae</taxon>
        <taxon>Vibrio</taxon>
    </lineage>
</organism>
<gene>
    <name evidence="1" type="ORF">R8Z52_12625</name>
</gene>
<dbReference type="RefSeq" id="WP_261892779.1">
    <property type="nucleotide sequence ID" value="NZ_AP024895.1"/>
</dbReference>